<evidence type="ECO:0000256" key="10">
    <source>
        <dbReference type="ARBA" id="ARBA00022692"/>
    </source>
</evidence>
<keyword evidence="7 15" id="KW-1003">Cell membrane</keyword>
<dbReference type="EMBL" id="BAABFO010000005">
    <property type="protein sequence ID" value="GAA4328785.1"/>
    <property type="molecule type" value="Genomic_DNA"/>
</dbReference>
<keyword evidence="15" id="KW-0732">Signal</keyword>
<evidence type="ECO:0000256" key="16">
    <source>
        <dbReference type="SAM" id="MobiDB-lite"/>
    </source>
</evidence>
<dbReference type="PRINTS" id="PR01440">
    <property type="entry name" value="CELLSNTHASEB"/>
</dbReference>
<evidence type="ECO:0000256" key="11">
    <source>
        <dbReference type="ARBA" id="ARBA00022916"/>
    </source>
</evidence>
<dbReference type="InterPro" id="IPR003920">
    <property type="entry name" value="Cell_synth_B"/>
</dbReference>
<keyword evidence="18" id="KW-1185">Reference proteome</keyword>
<evidence type="ECO:0000256" key="12">
    <source>
        <dbReference type="ARBA" id="ARBA00022989"/>
    </source>
</evidence>
<reference evidence="18" key="1">
    <citation type="journal article" date="2019" name="Int. J. Syst. Evol. Microbiol.">
        <title>The Global Catalogue of Microorganisms (GCM) 10K type strain sequencing project: providing services to taxonomists for standard genome sequencing and annotation.</title>
        <authorList>
            <consortium name="The Broad Institute Genomics Platform"/>
            <consortium name="The Broad Institute Genome Sequencing Center for Infectious Disease"/>
            <person name="Wu L."/>
            <person name="Ma J."/>
        </authorList>
    </citation>
    <scope>NUCLEOTIDE SEQUENCE [LARGE SCALE GENOMIC DNA]</scope>
    <source>
        <strain evidence="18">JCM 17666</strain>
    </source>
</reference>
<feature type="signal peptide" evidence="15">
    <location>
        <begin position="1"/>
        <end position="38"/>
    </location>
</feature>
<keyword evidence="8 15" id="KW-0997">Cell inner membrane</keyword>
<evidence type="ECO:0000256" key="2">
    <source>
        <dbReference type="ARBA" id="ARBA00004377"/>
    </source>
</evidence>
<dbReference type="NCBIfam" id="NF008330">
    <property type="entry name" value="PRK11114.2-4"/>
    <property type="match status" value="1"/>
</dbReference>
<evidence type="ECO:0000256" key="3">
    <source>
        <dbReference type="ARBA" id="ARBA00005186"/>
    </source>
</evidence>
<evidence type="ECO:0000256" key="6">
    <source>
        <dbReference type="ARBA" id="ARBA00021844"/>
    </source>
</evidence>
<gene>
    <name evidence="17" type="primary">bcsB</name>
    <name evidence="17" type="ORF">GCM10023144_14940</name>
</gene>
<evidence type="ECO:0000256" key="5">
    <source>
        <dbReference type="ARBA" id="ARBA00011437"/>
    </source>
</evidence>
<evidence type="ECO:0000313" key="18">
    <source>
        <dbReference type="Proteomes" id="UP001501671"/>
    </source>
</evidence>
<comment type="subcellular location">
    <subcellularLocation>
        <location evidence="2">Cell inner membrane</location>
        <topology evidence="2">Single-pass membrane protein</topology>
    </subcellularLocation>
</comment>
<evidence type="ECO:0000256" key="4">
    <source>
        <dbReference type="ARBA" id="ARBA00010714"/>
    </source>
</evidence>
<comment type="function">
    <text evidence="1 15">Binds the cellulose synthase activator, bis-(3'-5') cyclic diguanylic acid (c-di-GMP).</text>
</comment>
<comment type="pathway">
    <text evidence="3 15">Glycan metabolism; bacterial cellulose biosynthesis.</text>
</comment>
<dbReference type="PANTHER" id="PTHR39083:SF1">
    <property type="entry name" value="CYCLIC DI-GMP-BINDING PROTEIN"/>
    <property type="match status" value="1"/>
</dbReference>
<dbReference type="PANTHER" id="PTHR39083">
    <property type="entry name" value="CYCLIC DI-GMP-BINDING PROTEIN"/>
    <property type="match status" value="1"/>
</dbReference>
<keyword evidence="12 15" id="KW-1133">Transmembrane helix</keyword>
<dbReference type="Pfam" id="PF03170">
    <property type="entry name" value="BcsB"/>
    <property type="match status" value="1"/>
</dbReference>
<evidence type="ECO:0000256" key="7">
    <source>
        <dbReference type="ARBA" id="ARBA00022475"/>
    </source>
</evidence>
<keyword evidence="13 15" id="KW-0472">Membrane</keyword>
<evidence type="ECO:0000256" key="8">
    <source>
        <dbReference type="ARBA" id="ARBA00022519"/>
    </source>
</evidence>
<dbReference type="Proteomes" id="UP001501671">
    <property type="component" value="Unassembled WGS sequence"/>
</dbReference>
<proteinExistence type="inferred from homology"/>
<evidence type="ECO:0000256" key="13">
    <source>
        <dbReference type="ARBA" id="ARBA00023136"/>
    </source>
</evidence>
<protein>
    <recommendedName>
        <fullName evidence="6 15">Cyclic di-GMP-binding protein</fullName>
    </recommendedName>
    <alternativeName>
        <fullName evidence="14 15">Cellulose synthase regulatory subunit</fullName>
    </alternativeName>
</protein>
<evidence type="ECO:0000256" key="15">
    <source>
        <dbReference type="RuleBase" id="RU365021"/>
    </source>
</evidence>
<accession>A0ABP8GR62</accession>
<comment type="caution">
    <text evidence="17">The sequence shown here is derived from an EMBL/GenBank/DDBJ whole genome shotgun (WGS) entry which is preliminary data.</text>
</comment>
<comment type="similarity">
    <text evidence="4 15">Belongs to the AcsB/BcsB family.</text>
</comment>
<dbReference type="NCBIfam" id="NF008323">
    <property type="entry name" value="PRK11114.1-1"/>
    <property type="match status" value="1"/>
</dbReference>
<name>A0ABP8GR62_9BURK</name>
<dbReference type="InterPro" id="IPR018513">
    <property type="entry name" value="Cell_synthase_bac"/>
</dbReference>
<dbReference type="RefSeq" id="WP_345247889.1">
    <property type="nucleotide sequence ID" value="NZ_BAABFO010000005.1"/>
</dbReference>
<organism evidence="17 18">
    <name type="scientific">Pigmentiphaga soli</name>
    <dbReference type="NCBI Taxonomy" id="1007095"/>
    <lineage>
        <taxon>Bacteria</taxon>
        <taxon>Pseudomonadati</taxon>
        <taxon>Pseudomonadota</taxon>
        <taxon>Betaproteobacteria</taxon>
        <taxon>Burkholderiales</taxon>
        <taxon>Alcaligenaceae</taxon>
        <taxon>Pigmentiphaga</taxon>
    </lineage>
</organism>
<evidence type="ECO:0000256" key="9">
    <source>
        <dbReference type="ARBA" id="ARBA00022636"/>
    </source>
</evidence>
<feature type="chain" id="PRO_5044963952" description="Cyclic di-GMP-binding protein" evidence="15">
    <location>
        <begin position="39"/>
        <end position="781"/>
    </location>
</feature>
<keyword evidence="11 15" id="KW-0135">Cellulose biosynthesis</keyword>
<keyword evidence="10 15" id="KW-0812">Transmembrane</keyword>
<evidence type="ECO:0000256" key="14">
    <source>
        <dbReference type="ARBA" id="ARBA00033444"/>
    </source>
</evidence>
<keyword evidence="9 15" id="KW-0973">c-di-GMP</keyword>
<evidence type="ECO:0000313" key="17">
    <source>
        <dbReference type="EMBL" id="GAA4328785.1"/>
    </source>
</evidence>
<feature type="transmembrane region" description="Helical" evidence="15">
    <location>
        <begin position="750"/>
        <end position="771"/>
    </location>
</feature>
<dbReference type="Gene3D" id="2.60.120.260">
    <property type="entry name" value="Galactose-binding domain-like"/>
    <property type="match status" value="2"/>
</dbReference>
<evidence type="ECO:0000256" key="1">
    <source>
        <dbReference type="ARBA" id="ARBA00002057"/>
    </source>
</evidence>
<sequence length="781" mass="84287">MSPRPSSRTAAAVRRRALPTLTAGMLALASVLGGPAAAQNRSRAPAAAAPAEPVAAQSVGDTGTATLPGGSRTYQLTLKQLGALYPLQLRGIEGTAGVPFSIRSDEIVTGARLKLFYAYSPSLISELSHINVMVNEEVAATIPVPKEQAGTSQTREIDIPPRLITEFNRLNLRLIGHYTLECEDPAHSSLWANVSNNSVLELTVTPIALANDLALLPAPFFDRRDVRRLTLPFVFGNSPDGATLEAAGTLASWFGALADYRGAEFPTSLNQVPATGNAVVLGLANDRIAGVPWPAVQGPTVSIVPNPNDPRGKLLLVLGRDAAELKTAANALAVGATALSGQTATITQFAALKPRRPYDAPNWLPSDRPVKFGELAEASTLNVSGYSPDLIRVNLRLPPDLFSWRSKGIPVDLKYRYTPRPNPDKSTLNINVNQQFLRAVPLFAVEHGAGSQVDRLLSKILPDGTVPAETEFRIPLFMLPSQTQLQFHYYYDMIKQGACKDVVLDNVKGAVEPDSTIDISSFPHYLAMPDLAAFGTAGFPFTRMADLSETAVVLPDSPGSADYSAYLTLMGTMGYSTGYPATGVTVAQARQAQGLANKDLLVIASGNNQPLLSQWAQYIPISLDGTAKHFRLSDLVYRLFPWWDSDQRDNAEPRRAEVAFNSDSTDAVIAGFESPLSNGRSVVLISSNRPAGLFDAVNALLDTDLLKRIQGSVAIVRGKQVDSLLSEQTYYVGHLNPILYLQWFLSSRPLLLMLFSVVSAVLLAVILYLTLRARARKRLNQ</sequence>
<feature type="region of interest" description="Disordered" evidence="16">
    <location>
        <begin position="43"/>
        <end position="69"/>
    </location>
</feature>
<comment type="subunit">
    <text evidence="5 15">Tightly associated with the cellulose synthase catalytic subunit.</text>
</comment>
<feature type="compositionally biased region" description="Low complexity" evidence="16">
    <location>
        <begin position="43"/>
        <end position="59"/>
    </location>
</feature>